<dbReference type="EMBL" id="CP029788">
    <property type="protein sequence ID" value="AWT42538.1"/>
    <property type="molecule type" value="Genomic_DNA"/>
</dbReference>
<accession>A0A2U9P017</accession>
<protein>
    <submittedName>
        <fullName evidence="1">Uncharacterized protein</fullName>
    </submittedName>
</protein>
<dbReference type="KEGG" id="sact:DMT42_09570"/>
<reference evidence="1 2" key="1">
    <citation type="submission" date="2018-06" db="EMBL/GenBank/DDBJ databases">
        <title>The complete genome sequence of a nosiheptide producer Streptomyces actuosus ATCC 25421: deducing the ability of producing a new class III lantibiotics.</title>
        <authorList>
            <person name="Liu W."/>
            <person name="Sun F."/>
            <person name="Hu Y."/>
        </authorList>
    </citation>
    <scope>NUCLEOTIDE SEQUENCE [LARGE SCALE GENOMIC DNA]</scope>
    <source>
        <strain evidence="1 2">ATCC 25421</strain>
    </source>
</reference>
<proteinExistence type="predicted"/>
<dbReference type="RefSeq" id="WP_110627461.1">
    <property type="nucleotide sequence ID" value="NZ_CP029788.1"/>
</dbReference>
<keyword evidence="2" id="KW-1185">Reference proteome</keyword>
<gene>
    <name evidence="1" type="ORF">DMT42_09570</name>
</gene>
<dbReference type="Proteomes" id="UP000247634">
    <property type="component" value="Chromosome"/>
</dbReference>
<name>A0A2U9P017_STRAS</name>
<evidence type="ECO:0000313" key="1">
    <source>
        <dbReference type="EMBL" id="AWT42538.1"/>
    </source>
</evidence>
<sequence>MDNPKTIYSRSEASRLRDQPCPYCGKRGRLSVRPVPSLADDVDPDVSVLWYCLDSICEGHDGFSIESS</sequence>
<dbReference type="AlphaFoldDB" id="A0A2U9P017"/>
<organism evidence="1 2">
    <name type="scientific">Streptomyces actuosus</name>
    <dbReference type="NCBI Taxonomy" id="1885"/>
    <lineage>
        <taxon>Bacteria</taxon>
        <taxon>Bacillati</taxon>
        <taxon>Actinomycetota</taxon>
        <taxon>Actinomycetes</taxon>
        <taxon>Kitasatosporales</taxon>
        <taxon>Streptomycetaceae</taxon>
        <taxon>Streptomyces</taxon>
    </lineage>
</organism>
<evidence type="ECO:0000313" key="2">
    <source>
        <dbReference type="Proteomes" id="UP000247634"/>
    </source>
</evidence>
<dbReference type="OrthoDB" id="9989233at2"/>